<evidence type="ECO:0000313" key="2">
    <source>
        <dbReference type="EMBL" id="MFC4097248.1"/>
    </source>
</evidence>
<dbReference type="EMBL" id="JBHSAW010000010">
    <property type="protein sequence ID" value="MFC4097248.1"/>
    <property type="molecule type" value="Genomic_DNA"/>
</dbReference>
<sequence>MNTRNIYKLLFISSLLLMGCNDGEDDQIVNTVQEDLINTDYPEKKQEVIETWDAIEQSLRDGDIDKLISFHGYSPKFTEYKNGEAVNGAEANETFERNTFGALTEVVKFDTEDFKVSVYGDVANVTFQTDFHLKFGDNLVVINEQTTLLFVKTNDGWKIVHEHHSPWAQ</sequence>
<proteinExistence type="predicted"/>
<gene>
    <name evidence="2" type="ORF">ACFOUT_15260</name>
</gene>
<name>A0ABV8JTC6_9FLAO</name>
<protein>
    <submittedName>
        <fullName evidence="2">YybH family protein</fullName>
    </submittedName>
</protein>
<dbReference type="Pfam" id="PF13474">
    <property type="entry name" value="SnoaL_3"/>
    <property type="match status" value="1"/>
</dbReference>
<accession>A0ABV8JTC6</accession>
<organism evidence="2 3">
    <name type="scientific">Euzebyella saccharophila</name>
    <dbReference type="NCBI Taxonomy" id="679664"/>
    <lineage>
        <taxon>Bacteria</taxon>
        <taxon>Pseudomonadati</taxon>
        <taxon>Bacteroidota</taxon>
        <taxon>Flavobacteriia</taxon>
        <taxon>Flavobacteriales</taxon>
        <taxon>Flavobacteriaceae</taxon>
        <taxon>Euzebyella</taxon>
    </lineage>
</organism>
<dbReference type="Proteomes" id="UP001595814">
    <property type="component" value="Unassembled WGS sequence"/>
</dbReference>
<dbReference type="SUPFAM" id="SSF54427">
    <property type="entry name" value="NTF2-like"/>
    <property type="match status" value="1"/>
</dbReference>
<dbReference type="Gene3D" id="3.10.450.50">
    <property type="match status" value="1"/>
</dbReference>
<evidence type="ECO:0000259" key="1">
    <source>
        <dbReference type="Pfam" id="PF13474"/>
    </source>
</evidence>
<dbReference type="RefSeq" id="WP_192461947.1">
    <property type="nucleotide sequence ID" value="NZ_JACYFJ010000002.1"/>
</dbReference>
<dbReference type="PROSITE" id="PS51257">
    <property type="entry name" value="PROKAR_LIPOPROTEIN"/>
    <property type="match status" value="1"/>
</dbReference>
<evidence type="ECO:0000313" key="3">
    <source>
        <dbReference type="Proteomes" id="UP001595814"/>
    </source>
</evidence>
<comment type="caution">
    <text evidence="2">The sequence shown here is derived from an EMBL/GenBank/DDBJ whole genome shotgun (WGS) entry which is preliminary data.</text>
</comment>
<dbReference type="InterPro" id="IPR037401">
    <property type="entry name" value="SnoaL-like"/>
</dbReference>
<dbReference type="InterPro" id="IPR032710">
    <property type="entry name" value="NTF2-like_dom_sf"/>
</dbReference>
<keyword evidence="3" id="KW-1185">Reference proteome</keyword>
<feature type="domain" description="SnoaL-like" evidence="1">
    <location>
        <begin position="50"/>
        <end position="167"/>
    </location>
</feature>
<reference evidence="3" key="1">
    <citation type="journal article" date="2019" name="Int. J. Syst. Evol. Microbiol.">
        <title>The Global Catalogue of Microorganisms (GCM) 10K type strain sequencing project: providing services to taxonomists for standard genome sequencing and annotation.</title>
        <authorList>
            <consortium name="The Broad Institute Genomics Platform"/>
            <consortium name="The Broad Institute Genome Sequencing Center for Infectious Disease"/>
            <person name="Wu L."/>
            <person name="Ma J."/>
        </authorList>
    </citation>
    <scope>NUCLEOTIDE SEQUENCE [LARGE SCALE GENOMIC DNA]</scope>
    <source>
        <strain evidence="3">CECT 7477</strain>
    </source>
</reference>